<name>A0A7W5H8J0_9BACT</name>
<dbReference type="AlphaFoldDB" id="A0A7W5H8J0"/>
<reference evidence="1 2" key="1">
    <citation type="submission" date="2020-08" db="EMBL/GenBank/DDBJ databases">
        <title>Genomic Encyclopedia of Type Strains, Phase III (KMG-III): the genomes of soil and plant-associated and newly described type strains.</title>
        <authorList>
            <person name="Whitman W."/>
        </authorList>
    </citation>
    <scope>NUCLEOTIDE SEQUENCE [LARGE SCALE GENOMIC DNA]</scope>
    <source>
        <strain evidence="1 2">CECT 8075</strain>
    </source>
</reference>
<dbReference type="Proteomes" id="UP000536179">
    <property type="component" value="Unassembled WGS sequence"/>
</dbReference>
<comment type="caution">
    <text evidence="1">The sequence shown here is derived from an EMBL/GenBank/DDBJ whole genome shotgun (WGS) entry which is preliminary data.</text>
</comment>
<keyword evidence="2" id="KW-1185">Reference proteome</keyword>
<sequence length="57" mass="5924">MKKIATTAKTYQLVLDGTGAWIESTGRSVSPNTQSATKEGRAVALGGITSAVTGRRE</sequence>
<protein>
    <submittedName>
        <fullName evidence="1">Uncharacterized protein</fullName>
    </submittedName>
</protein>
<gene>
    <name evidence="1" type="ORF">FHS27_006590</name>
</gene>
<proteinExistence type="predicted"/>
<organism evidence="1 2">
    <name type="scientific">Aporhodopirellula rubra</name>
    <dbReference type="NCBI Taxonomy" id="980271"/>
    <lineage>
        <taxon>Bacteria</taxon>
        <taxon>Pseudomonadati</taxon>
        <taxon>Planctomycetota</taxon>
        <taxon>Planctomycetia</taxon>
        <taxon>Pirellulales</taxon>
        <taxon>Pirellulaceae</taxon>
        <taxon>Aporhodopirellula</taxon>
    </lineage>
</organism>
<dbReference type="EMBL" id="JACHXU010000063">
    <property type="protein sequence ID" value="MBB3210742.1"/>
    <property type="molecule type" value="Genomic_DNA"/>
</dbReference>
<evidence type="ECO:0000313" key="1">
    <source>
        <dbReference type="EMBL" id="MBB3210742.1"/>
    </source>
</evidence>
<evidence type="ECO:0000313" key="2">
    <source>
        <dbReference type="Proteomes" id="UP000536179"/>
    </source>
</evidence>
<accession>A0A7W5H8J0</accession>